<dbReference type="Proteomes" id="UP001560293">
    <property type="component" value="Unassembled WGS sequence"/>
</dbReference>
<evidence type="ECO:0000313" key="3">
    <source>
        <dbReference type="Proteomes" id="UP000295805"/>
    </source>
</evidence>
<reference evidence="1" key="3">
    <citation type="submission" date="2024-07" db="EMBL/GenBank/DDBJ databases">
        <authorList>
            <person name="Wildschutte H."/>
        </authorList>
    </citation>
    <scope>NUCLEOTIDE SEQUENCE</scope>
    <source>
        <strain evidence="1">N60</strain>
    </source>
</reference>
<gene>
    <name evidence="1" type="ORF">AB6N35_05230</name>
    <name evidence="2" type="ORF">EDD19_103210</name>
</gene>
<sequence>MDGVDSAVDEGDVVTTLVGGDVDVTTLVCRELVAGAAASSTGARVRELVRVGVAGGPAESVAADVRAGDGVGVGAAGPGRSDGAQLVRCFCAIHAGAPLAIASAGQVPRWIDTSGARRHLPSEYATQ</sequence>
<protein>
    <submittedName>
        <fullName evidence="2">Uncharacterized protein</fullName>
    </submittedName>
</protein>
<dbReference type="RefSeq" id="WP_061229797.1">
    <property type="nucleotide sequence ID" value="NZ_CP143053.1"/>
</dbReference>
<reference evidence="2 3" key="1">
    <citation type="submission" date="2019-03" db="EMBL/GenBank/DDBJ databases">
        <title>Root nodule microbial communities of legume samples collected from USA, Mexico and Botswana.</title>
        <authorList>
            <person name="Hirsch A."/>
        </authorList>
    </citation>
    <scope>NUCLEOTIDE SEQUENCE [LARGE SCALE GENOMIC DNA]</scope>
    <source>
        <strain evidence="2 3">55</strain>
    </source>
</reference>
<proteinExistence type="predicted"/>
<name>A0A4R3ZY60_9ACTN</name>
<dbReference type="GeneID" id="89532062"/>
<comment type="caution">
    <text evidence="2">The sequence shown here is derived from an EMBL/GenBank/DDBJ whole genome shotgun (WGS) entry which is preliminary data.</text>
</comment>
<evidence type="ECO:0000313" key="1">
    <source>
        <dbReference type="EMBL" id="MEX6463764.1"/>
    </source>
</evidence>
<organism evidence="2 3">
    <name type="scientific">Dietzia cinnamea</name>
    <dbReference type="NCBI Taxonomy" id="321318"/>
    <lineage>
        <taxon>Bacteria</taxon>
        <taxon>Bacillati</taxon>
        <taxon>Actinomycetota</taxon>
        <taxon>Actinomycetes</taxon>
        <taxon>Mycobacteriales</taxon>
        <taxon>Dietziaceae</taxon>
        <taxon>Dietzia</taxon>
    </lineage>
</organism>
<dbReference type="EMBL" id="SMCX01000003">
    <property type="protein sequence ID" value="TCW25862.1"/>
    <property type="molecule type" value="Genomic_DNA"/>
</dbReference>
<dbReference type="EMBL" id="JBFTEZ010000002">
    <property type="protein sequence ID" value="MEX6463764.1"/>
    <property type="molecule type" value="Genomic_DNA"/>
</dbReference>
<keyword evidence="4" id="KW-1185">Reference proteome</keyword>
<evidence type="ECO:0000313" key="4">
    <source>
        <dbReference type="Proteomes" id="UP001560293"/>
    </source>
</evidence>
<evidence type="ECO:0000313" key="2">
    <source>
        <dbReference type="EMBL" id="TCW25862.1"/>
    </source>
</evidence>
<accession>A0A4R3ZY60</accession>
<dbReference type="Proteomes" id="UP000295805">
    <property type="component" value="Unassembled WGS sequence"/>
</dbReference>
<reference evidence="4" key="2">
    <citation type="submission" date="2024-07" db="EMBL/GenBank/DDBJ databases">
        <title>Pseudomonas strain that inhibits Aeromonas fish pathogens.</title>
        <authorList>
            <person name="Wildschutte H."/>
        </authorList>
    </citation>
    <scope>NUCLEOTIDE SEQUENCE [LARGE SCALE GENOMIC DNA]</scope>
    <source>
        <strain evidence="4">n60</strain>
    </source>
</reference>
<dbReference type="AlphaFoldDB" id="A0A4R3ZY60"/>